<evidence type="ECO:0000313" key="1">
    <source>
        <dbReference type="EMBL" id="PSR28293.1"/>
    </source>
</evidence>
<name>A0A2T2X1B7_9FIRM</name>
<dbReference type="AlphaFoldDB" id="A0A2T2X1B7"/>
<accession>A0A2T2X1B7</accession>
<gene>
    <name evidence="1" type="ORF">C7B43_09935</name>
</gene>
<reference evidence="1 2" key="1">
    <citation type="journal article" date="2014" name="BMC Genomics">
        <title>Comparison of environmental and isolate Sulfobacillus genomes reveals diverse carbon, sulfur, nitrogen, and hydrogen metabolisms.</title>
        <authorList>
            <person name="Justice N.B."/>
            <person name="Norman A."/>
            <person name="Brown C.T."/>
            <person name="Singh A."/>
            <person name="Thomas B.C."/>
            <person name="Banfield J.F."/>
        </authorList>
    </citation>
    <scope>NUCLEOTIDE SEQUENCE [LARGE SCALE GENOMIC DNA]</scope>
    <source>
        <strain evidence="1">AMDSBA1</strain>
    </source>
</reference>
<evidence type="ECO:0000313" key="2">
    <source>
        <dbReference type="Proteomes" id="UP000242699"/>
    </source>
</evidence>
<comment type="caution">
    <text evidence="1">The sequence shown here is derived from an EMBL/GenBank/DDBJ whole genome shotgun (WGS) entry which is preliminary data.</text>
</comment>
<dbReference type="EMBL" id="PXYT01000020">
    <property type="protein sequence ID" value="PSR28293.1"/>
    <property type="molecule type" value="Genomic_DNA"/>
</dbReference>
<sequence length="112" mass="12197">MEMVSAIRRCIRGVSISSRTAFCISVGGSLPEEDELELDEPPFDDDVPEAEPVVPSVLLLAAVLPCSGAGAPIVKLHAGITTRTALIKVKPHNFRNRHPPLRTQHDHVFRVP</sequence>
<organism evidence="1 2">
    <name type="scientific">Sulfobacillus benefaciens</name>
    <dbReference type="NCBI Taxonomy" id="453960"/>
    <lineage>
        <taxon>Bacteria</taxon>
        <taxon>Bacillati</taxon>
        <taxon>Bacillota</taxon>
        <taxon>Clostridia</taxon>
        <taxon>Eubacteriales</taxon>
        <taxon>Clostridiales Family XVII. Incertae Sedis</taxon>
        <taxon>Sulfobacillus</taxon>
    </lineage>
</organism>
<protein>
    <submittedName>
        <fullName evidence="1">Uncharacterized protein</fullName>
    </submittedName>
</protein>
<proteinExistence type="predicted"/>
<dbReference type="Proteomes" id="UP000242699">
    <property type="component" value="Unassembled WGS sequence"/>
</dbReference>